<organism evidence="4 5">
    <name type="scientific">Sphingobium amiense</name>
    <dbReference type="NCBI Taxonomy" id="135719"/>
    <lineage>
        <taxon>Bacteria</taxon>
        <taxon>Pseudomonadati</taxon>
        <taxon>Pseudomonadota</taxon>
        <taxon>Alphaproteobacteria</taxon>
        <taxon>Sphingomonadales</taxon>
        <taxon>Sphingomonadaceae</taxon>
        <taxon>Sphingobium</taxon>
    </lineage>
</organism>
<dbReference type="InterPro" id="IPR000182">
    <property type="entry name" value="GNAT_dom"/>
</dbReference>
<dbReference type="GO" id="GO:0016747">
    <property type="term" value="F:acyltransferase activity, transferring groups other than amino-acyl groups"/>
    <property type="evidence" value="ECO:0007669"/>
    <property type="project" value="InterPro"/>
</dbReference>
<evidence type="ECO:0000313" key="5">
    <source>
        <dbReference type="Proteomes" id="UP000279959"/>
    </source>
</evidence>
<evidence type="ECO:0000256" key="1">
    <source>
        <dbReference type="ARBA" id="ARBA00022679"/>
    </source>
</evidence>
<dbReference type="Pfam" id="PF00583">
    <property type="entry name" value="Acetyltransf_1"/>
    <property type="match status" value="1"/>
</dbReference>
<evidence type="ECO:0000256" key="2">
    <source>
        <dbReference type="ARBA" id="ARBA00023315"/>
    </source>
</evidence>
<dbReference type="KEGG" id="sami:SAMIE_1020500"/>
<proteinExistence type="predicted"/>
<feature type="domain" description="N-acetyltransferase" evidence="3">
    <location>
        <begin position="4"/>
        <end position="152"/>
    </location>
</feature>
<name>A0A494WDR8_9SPHN</name>
<dbReference type="SUPFAM" id="SSF55729">
    <property type="entry name" value="Acyl-CoA N-acyltransferases (Nat)"/>
    <property type="match status" value="1"/>
</dbReference>
<dbReference type="CDD" id="cd04301">
    <property type="entry name" value="NAT_SF"/>
    <property type="match status" value="1"/>
</dbReference>
<keyword evidence="1 4" id="KW-0808">Transferase</keyword>
<accession>A0A494WDR8</accession>
<dbReference type="RefSeq" id="WP_066699289.1">
    <property type="nucleotide sequence ID" value="NZ_AP018664.1"/>
</dbReference>
<keyword evidence="2" id="KW-0012">Acyltransferase</keyword>
<dbReference type="InterPro" id="IPR050832">
    <property type="entry name" value="Bact_Acetyltransf"/>
</dbReference>
<keyword evidence="5" id="KW-1185">Reference proteome</keyword>
<evidence type="ECO:0000259" key="3">
    <source>
        <dbReference type="PROSITE" id="PS51186"/>
    </source>
</evidence>
<dbReference type="PANTHER" id="PTHR43877">
    <property type="entry name" value="AMINOALKYLPHOSPHONATE N-ACETYLTRANSFERASE-RELATED-RELATED"/>
    <property type="match status" value="1"/>
</dbReference>
<dbReference type="Gene3D" id="3.40.630.30">
    <property type="match status" value="1"/>
</dbReference>
<dbReference type="EMBL" id="AP018664">
    <property type="protein sequence ID" value="BBD98549.1"/>
    <property type="molecule type" value="Genomic_DNA"/>
</dbReference>
<dbReference type="InterPro" id="IPR016181">
    <property type="entry name" value="Acyl_CoA_acyltransferase"/>
</dbReference>
<dbReference type="AlphaFoldDB" id="A0A494WDR8"/>
<sequence length="152" mass="16544">MFDILAADLAEPQTVALLALHLSGMQDNSPAGAVFALDLDAMRASDLSVWTAWDDGHVVGIGALRAIRPDHGEIKSMRTHPDHLRRGVAAAMLRHILAEARARSMTRLSLETGSGPAFDPALTLYRRHGFIEGPAFGDYEKSAFNQFLHLSL</sequence>
<protein>
    <submittedName>
        <fullName evidence="4">N-acetyltransferase</fullName>
    </submittedName>
</protein>
<dbReference type="PANTHER" id="PTHR43877:SF5">
    <property type="entry name" value="BLL8307 PROTEIN"/>
    <property type="match status" value="1"/>
</dbReference>
<reference evidence="4 5" key="1">
    <citation type="submission" date="2018-05" db="EMBL/GenBank/DDBJ databases">
        <title>Complete Genome Sequence of the Nonylphenol-Degrading Bacterium Sphingobium amiense DSM 16289T.</title>
        <authorList>
            <person name="Ootsuka M."/>
            <person name="Nishizawa T."/>
            <person name="Ohta H."/>
        </authorList>
    </citation>
    <scope>NUCLEOTIDE SEQUENCE [LARGE SCALE GENOMIC DNA]</scope>
    <source>
        <strain evidence="4 5">DSM 16289</strain>
    </source>
</reference>
<gene>
    <name evidence="4" type="ORF">SAMIE_1020500</name>
</gene>
<dbReference type="PROSITE" id="PS51186">
    <property type="entry name" value="GNAT"/>
    <property type="match status" value="1"/>
</dbReference>
<evidence type="ECO:0000313" key="4">
    <source>
        <dbReference type="EMBL" id="BBD98549.1"/>
    </source>
</evidence>
<dbReference type="Proteomes" id="UP000279959">
    <property type="component" value="Chromosome"/>
</dbReference>